<dbReference type="GO" id="GO:0008955">
    <property type="term" value="F:peptidoglycan glycosyltransferase activity"/>
    <property type="evidence" value="ECO:0007669"/>
    <property type="project" value="UniProtKB-EC"/>
</dbReference>
<dbReference type="InterPro" id="IPR023346">
    <property type="entry name" value="Lysozyme-like_dom_sf"/>
</dbReference>
<comment type="similarity">
    <text evidence="2">In the C-terminal section; belongs to the transpeptidase family.</text>
</comment>
<dbReference type="FunFam" id="1.10.3810.10:FF:000001">
    <property type="entry name" value="Penicillin-binding protein 1A"/>
    <property type="match status" value="1"/>
</dbReference>
<keyword evidence="7" id="KW-0328">Glycosyltransferase</keyword>
<keyword evidence="14" id="KW-0961">Cell wall biogenesis/degradation</keyword>
<feature type="domain" description="Glycosyl transferase family 51" evidence="19">
    <location>
        <begin position="71"/>
        <end position="242"/>
    </location>
</feature>
<keyword evidence="4" id="KW-1003">Cell membrane</keyword>
<comment type="similarity">
    <text evidence="3">In the N-terminal section; belongs to the glycosyltransferase 51 family.</text>
</comment>
<dbReference type="GO" id="GO:0030288">
    <property type="term" value="C:outer membrane-bounded periplasmic space"/>
    <property type="evidence" value="ECO:0007669"/>
    <property type="project" value="TreeGrafter"/>
</dbReference>
<dbReference type="InterPro" id="IPR001460">
    <property type="entry name" value="PCN-bd_Tpept"/>
</dbReference>
<name>A0A2H0YZP5_9BACT</name>
<organism evidence="20 21">
    <name type="scientific">Candidatus Kaiserbacteria bacterium CG08_land_8_20_14_0_20_50_21</name>
    <dbReference type="NCBI Taxonomy" id="1974604"/>
    <lineage>
        <taxon>Bacteria</taxon>
        <taxon>Candidatus Kaiseribacteriota</taxon>
    </lineage>
</organism>
<keyword evidence="11" id="KW-0573">Peptidoglycan synthesis</keyword>
<evidence type="ECO:0000256" key="14">
    <source>
        <dbReference type="ARBA" id="ARBA00023316"/>
    </source>
</evidence>
<dbReference type="NCBIfam" id="TIGR02074">
    <property type="entry name" value="PBP_1a_fam"/>
    <property type="match status" value="1"/>
</dbReference>
<dbReference type="SUPFAM" id="SSF53955">
    <property type="entry name" value="Lysozyme-like"/>
    <property type="match status" value="1"/>
</dbReference>
<gene>
    <name evidence="20" type="ORF">COT23_02610</name>
</gene>
<evidence type="ECO:0000256" key="3">
    <source>
        <dbReference type="ARBA" id="ARBA00007739"/>
    </source>
</evidence>
<dbReference type="Gene3D" id="3.40.710.10">
    <property type="entry name" value="DD-peptidase/beta-lactamase superfamily"/>
    <property type="match status" value="1"/>
</dbReference>
<evidence type="ECO:0000256" key="5">
    <source>
        <dbReference type="ARBA" id="ARBA00022645"/>
    </source>
</evidence>
<dbReference type="EMBL" id="PEXT01000055">
    <property type="protein sequence ID" value="PIS43202.1"/>
    <property type="molecule type" value="Genomic_DNA"/>
</dbReference>
<accession>A0A2H0YZP5</accession>
<feature type="transmembrane region" description="Helical" evidence="17">
    <location>
        <begin position="16"/>
        <end position="40"/>
    </location>
</feature>
<evidence type="ECO:0000256" key="16">
    <source>
        <dbReference type="ARBA" id="ARBA00049902"/>
    </source>
</evidence>
<dbReference type="GO" id="GO:0009252">
    <property type="term" value="P:peptidoglycan biosynthetic process"/>
    <property type="evidence" value="ECO:0007669"/>
    <property type="project" value="UniProtKB-KW"/>
</dbReference>
<evidence type="ECO:0000256" key="13">
    <source>
        <dbReference type="ARBA" id="ARBA00023268"/>
    </source>
</evidence>
<dbReference type="SUPFAM" id="SSF56601">
    <property type="entry name" value="beta-lactamase/transpeptidase-like"/>
    <property type="match status" value="1"/>
</dbReference>
<evidence type="ECO:0000256" key="4">
    <source>
        <dbReference type="ARBA" id="ARBA00022475"/>
    </source>
</evidence>
<evidence type="ECO:0000256" key="11">
    <source>
        <dbReference type="ARBA" id="ARBA00022984"/>
    </source>
</evidence>
<keyword evidence="9" id="KW-0378">Hydrolase</keyword>
<dbReference type="InterPro" id="IPR036950">
    <property type="entry name" value="PBP_transglycosylase"/>
</dbReference>
<evidence type="ECO:0000256" key="9">
    <source>
        <dbReference type="ARBA" id="ARBA00022801"/>
    </source>
</evidence>
<dbReference type="GO" id="GO:0071555">
    <property type="term" value="P:cell wall organization"/>
    <property type="evidence" value="ECO:0007669"/>
    <property type="project" value="UniProtKB-KW"/>
</dbReference>
<evidence type="ECO:0000256" key="6">
    <source>
        <dbReference type="ARBA" id="ARBA00022670"/>
    </source>
</evidence>
<keyword evidence="17" id="KW-1133">Transmembrane helix</keyword>
<dbReference type="PANTHER" id="PTHR32282">
    <property type="entry name" value="BINDING PROTEIN TRANSPEPTIDASE, PUTATIVE-RELATED"/>
    <property type="match status" value="1"/>
</dbReference>
<sequence length="723" mass="78803">MQIMTSRRQISWRHTFLILIFVFFGLCFFIISGVLVAVAFTPVPDIGSFTARQVDQSTKIYDRTGQVLLYDYNRDVRRDVVPLSSISPNAVNATIAIEDSSFYEHGGIRFSSIIRAVFADVLGGAFSQGGSTITQQVVKNELLTSKKSVVRKINEWMLAIKLEQVYSKDQILETYLNNIPYGGTLYGIESASEAYFGKPAKDLSLAQAAYLAAMIQAPSYYSPYGAHKTELAGRKNLVLGRMRTLGFIDDAAYATAAAEQVSFAPAGQNAIIAPHFVFYILNQLEEMYGSQALMSGLKVTTTLDADLEVSAESIVNRYALENEKNFRASNASLVAIDPPTGQILAMVGSRDFFDTAIDGQYNATLALRQPGSAMKPFIYSLALMKGYTRDTVVFDTPTQFSTICSPSDVTNNTAPCYAPVDFDNTFRGPMTFETALAQSINIPAVKVLYLVGIQNAINLAKSFGLTTLGDPSQYGLTLVLGGGEVRLLDLTGAYATFANEGVRNTPTGIFEVDDAKGNILMQYTSQPSQVLSENIARDMSAMLSDAPARLPEYSLTSPLSFPGYDVAVKTGTTNDTRDAWVIGYTPSIAIGVWAGNNDNTPMVKSIAGFIAAPMWHEVMAYALSKYPKTYFRESDPISTSVPPMLQGNWHIPDATGAIVPHSLLYWTDKNNPQGSPLANPAQDPQFAYWEYSVAAWYESHPNLFSGGVMLPVPLSVSATTTVL</sequence>
<evidence type="ECO:0000256" key="2">
    <source>
        <dbReference type="ARBA" id="ARBA00007090"/>
    </source>
</evidence>
<evidence type="ECO:0000256" key="1">
    <source>
        <dbReference type="ARBA" id="ARBA00004236"/>
    </source>
</evidence>
<keyword evidence="12 17" id="KW-0472">Membrane</keyword>
<keyword evidence="6" id="KW-0645">Protease</keyword>
<reference evidence="21" key="1">
    <citation type="submission" date="2017-09" db="EMBL/GenBank/DDBJ databases">
        <title>Depth-based differentiation of microbial function through sediment-hosted aquifers and enrichment of novel symbionts in the deep terrestrial subsurface.</title>
        <authorList>
            <person name="Probst A.J."/>
            <person name="Ladd B."/>
            <person name="Jarett J.K."/>
            <person name="Geller-Mcgrath D.E."/>
            <person name="Sieber C.M.K."/>
            <person name="Emerson J.B."/>
            <person name="Anantharaman K."/>
            <person name="Thomas B.C."/>
            <person name="Malmstrom R."/>
            <person name="Stieglmeier M."/>
            <person name="Klingl A."/>
            <person name="Woyke T."/>
            <person name="Ryan C.M."/>
            <person name="Banfield J.F."/>
        </authorList>
    </citation>
    <scope>NUCLEOTIDE SEQUENCE [LARGE SCALE GENOMIC DNA]</scope>
</reference>
<dbReference type="Pfam" id="PF00905">
    <property type="entry name" value="Transpeptidase"/>
    <property type="match status" value="1"/>
</dbReference>
<comment type="subcellular location">
    <subcellularLocation>
        <location evidence="1">Cell membrane</location>
    </subcellularLocation>
</comment>
<dbReference type="Proteomes" id="UP000228687">
    <property type="component" value="Unassembled WGS sequence"/>
</dbReference>
<comment type="catalytic activity">
    <reaction evidence="16">
        <text>[GlcNAc-(1-&gt;4)-Mur2Ac(oyl-L-Ala-gamma-D-Glu-L-Lys-D-Ala-D-Ala)](n)-di-trans,octa-cis-undecaprenyl diphosphate + beta-D-GlcNAc-(1-&gt;4)-Mur2Ac(oyl-L-Ala-gamma-D-Glu-L-Lys-D-Ala-D-Ala)-di-trans,octa-cis-undecaprenyl diphosphate = [GlcNAc-(1-&gt;4)-Mur2Ac(oyl-L-Ala-gamma-D-Glu-L-Lys-D-Ala-D-Ala)](n+1)-di-trans,octa-cis-undecaprenyl diphosphate + di-trans,octa-cis-undecaprenyl diphosphate + H(+)</text>
        <dbReference type="Rhea" id="RHEA:23708"/>
        <dbReference type="Rhea" id="RHEA-COMP:9602"/>
        <dbReference type="Rhea" id="RHEA-COMP:9603"/>
        <dbReference type="ChEBI" id="CHEBI:15378"/>
        <dbReference type="ChEBI" id="CHEBI:58405"/>
        <dbReference type="ChEBI" id="CHEBI:60033"/>
        <dbReference type="ChEBI" id="CHEBI:78435"/>
        <dbReference type="EC" id="2.4.99.28"/>
    </reaction>
</comment>
<dbReference type="Pfam" id="PF00912">
    <property type="entry name" value="Transgly"/>
    <property type="match status" value="1"/>
</dbReference>
<keyword evidence="8" id="KW-0808">Transferase</keyword>
<feature type="domain" description="Penicillin-binding protein transpeptidase" evidence="18">
    <location>
        <begin position="332"/>
        <end position="617"/>
    </location>
</feature>
<dbReference type="GO" id="GO:0006508">
    <property type="term" value="P:proteolysis"/>
    <property type="evidence" value="ECO:0007669"/>
    <property type="project" value="UniProtKB-KW"/>
</dbReference>
<evidence type="ECO:0000256" key="15">
    <source>
        <dbReference type="ARBA" id="ARBA00034000"/>
    </source>
</evidence>
<dbReference type="InterPro" id="IPR001264">
    <property type="entry name" value="Glyco_trans_51"/>
</dbReference>
<evidence type="ECO:0000259" key="19">
    <source>
        <dbReference type="Pfam" id="PF00912"/>
    </source>
</evidence>
<keyword evidence="13" id="KW-0511">Multifunctional enzyme</keyword>
<evidence type="ECO:0000259" key="18">
    <source>
        <dbReference type="Pfam" id="PF00905"/>
    </source>
</evidence>
<comment type="caution">
    <text evidence="20">The sequence shown here is derived from an EMBL/GenBank/DDBJ whole genome shotgun (WGS) entry which is preliminary data.</text>
</comment>
<evidence type="ECO:0000256" key="7">
    <source>
        <dbReference type="ARBA" id="ARBA00022676"/>
    </source>
</evidence>
<protein>
    <submittedName>
        <fullName evidence="20">Penicillin-binding protein</fullName>
    </submittedName>
</protein>
<evidence type="ECO:0000256" key="12">
    <source>
        <dbReference type="ARBA" id="ARBA00023136"/>
    </source>
</evidence>
<dbReference type="GO" id="GO:0005886">
    <property type="term" value="C:plasma membrane"/>
    <property type="evidence" value="ECO:0007669"/>
    <property type="project" value="UniProtKB-SubCell"/>
</dbReference>
<evidence type="ECO:0000313" key="20">
    <source>
        <dbReference type="EMBL" id="PIS43202.1"/>
    </source>
</evidence>
<keyword evidence="17" id="KW-0812">Transmembrane</keyword>
<dbReference type="GO" id="GO:0008360">
    <property type="term" value="P:regulation of cell shape"/>
    <property type="evidence" value="ECO:0007669"/>
    <property type="project" value="UniProtKB-KW"/>
</dbReference>
<keyword evidence="10" id="KW-0133">Cell shape</keyword>
<comment type="catalytic activity">
    <reaction evidence="15">
        <text>Preferential cleavage: (Ac)2-L-Lys-D-Ala-|-D-Ala. Also transpeptidation of peptidyl-alanyl moieties that are N-acyl substituents of D-alanine.</text>
        <dbReference type="EC" id="3.4.16.4"/>
    </reaction>
</comment>
<dbReference type="Gene3D" id="1.10.3810.10">
    <property type="entry name" value="Biosynthetic peptidoglycan transglycosylase-like"/>
    <property type="match status" value="1"/>
</dbReference>
<keyword evidence="5" id="KW-0121">Carboxypeptidase</keyword>
<evidence type="ECO:0000256" key="8">
    <source>
        <dbReference type="ARBA" id="ARBA00022679"/>
    </source>
</evidence>
<proteinExistence type="inferred from homology"/>
<evidence type="ECO:0000256" key="10">
    <source>
        <dbReference type="ARBA" id="ARBA00022960"/>
    </source>
</evidence>
<evidence type="ECO:0000256" key="17">
    <source>
        <dbReference type="SAM" id="Phobius"/>
    </source>
</evidence>
<dbReference type="GO" id="GO:0009002">
    <property type="term" value="F:serine-type D-Ala-D-Ala carboxypeptidase activity"/>
    <property type="evidence" value="ECO:0007669"/>
    <property type="project" value="UniProtKB-EC"/>
</dbReference>
<dbReference type="PANTHER" id="PTHR32282:SF11">
    <property type="entry name" value="PENICILLIN-BINDING PROTEIN 1B"/>
    <property type="match status" value="1"/>
</dbReference>
<dbReference type="InterPro" id="IPR050396">
    <property type="entry name" value="Glycosyltr_51/Transpeptidase"/>
</dbReference>
<dbReference type="GO" id="GO:0008658">
    <property type="term" value="F:penicillin binding"/>
    <property type="evidence" value="ECO:0007669"/>
    <property type="project" value="InterPro"/>
</dbReference>
<dbReference type="AlphaFoldDB" id="A0A2H0YZP5"/>
<evidence type="ECO:0000313" key="21">
    <source>
        <dbReference type="Proteomes" id="UP000228687"/>
    </source>
</evidence>
<dbReference type="InterPro" id="IPR012338">
    <property type="entry name" value="Beta-lactam/transpept-like"/>
</dbReference>